<dbReference type="SMART" id="SM00830">
    <property type="entry name" value="CM_2"/>
    <property type="match status" value="1"/>
</dbReference>
<dbReference type="PROSITE" id="PS51168">
    <property type="entry name" value="CHORISMATE_MUT_2"/>
    <property type="match status" value="1"/>
</dbReference>
<dbReference type="EC" id="5.4.99.5" evidence="1"/>
<dbReference type="SUPFAM" id="SSF48600">
    <property type="entry name" value="Chorismate mutase II"/>
    <property type="match status" value="1"/>
</dbReference>
<dbReference type="Proteomes" id="UP000544872">
    <property type="component" value="Unassembled WGS sequence"/>
</dbReference>
<reference evidence="3 4" key="1">
    <citation type="submission" date="2020-08" db="EMBL/GenBank/DDBJ databases">
        <title>Genomic Encyclopedia of Type Strains, Phase IV (KMG-IV): sequencing the most valuable type-strain genomes for metagenomic binning, comparative biology and taxonomic classification.</title>
        <authorList>
            <person name="Goeker M."/>
        </authorList>
    </citation>
    <scope>NUCLEOTIDE SEQUENCE [LARGE SCALE GENOMIC DNA]</scope>
    <source>
        <strain evidence="3 4">DSM 11590</strain>
    </source>
</reference>
<evidence type="ECO:0000313" key="3">
    <source>
        <dbReference type="EMBL" id="MBB6209030.1"/>
    </source>
</evidence>
<dbReference type="RefSeq" id="WP_184260795.1">
    <property type="nucleotide sequence ID" value="NZ_JACIIX010000001.1"/>
</dbReference>
<proteinExistence type="predicted"/>
<organism evidence="3 4">
    <name type="scientific">Novispirillum itersonii</name>
    <name type="common">Aquaspirillum itersonii</name>
    <dbReference type="NCBI Taxonomy" id="189"/>
    <lineage>
        <taxon>Bacteria</taxon>
        <taxon>Pseudomonadati</taxon>
        <taxon>Pseudomonadota</taxon>
        <taxon>Alphaproteobacteria</taxon>
        <taxon>Rhodospirillales</taxon>
        <taxon>Novispirillaceae</taxon>
        <taxon>Novispirillum</taxon>
    </lineage>
</organism>
<dbReference type="GO" id="GO:0046417">
    <property type="term" value="P:chorismate metabolic process"/>
    <property type="evidence" value="ECO:0007669"/>
    <property type="project" value="InterPro"/>
</dbReference>
<dbReference type="InterPro" id="IPR036979">
    <property type="entry name" value="CM_dom_sf"/>
</dbReference>
<evidence type="ECO:0000259" key="2">
    <source>
        <dbReference type="PROSITE" id="PS51168"/>
    </source>
</evidence>
<name>A0A7W9ZD33_NOVIT</name>
<evidence type="ECO:0000256" key="1">
    <source>
        <dbReference type="ARBA" id="ARBA00012404"/>
    </source>
</evidence>
<sequence length="300" mass="31970">MSDATPPGSSAAAPLPTLADLRQRIDAIDTQLIDLLVARAEVVETVGAVKRAAGEDVGIFLRPGREMDILRRLLKQAKHGRFRKSVIVRIWRELFAAMVAVEGPLTAAVYMPSRGAGYLELARDSYGAYTPMVAVPSPGSVVKAVANAEVTVGILPMPHLGDTERWWPALASAAPGTPSVVGKVPFAGPGPGRGDGIEGLVICRLPQENTGHDRTYITIEADEDLSRTGLRSLAENAGLVVVEMPDTDDTSPVARLHLLEVETCILPTDPRLTDLSREAAIRRVSVIGGYAIPFTADDLV</sequence>
<dbReference type="InterPro" id="IPR002701">
    <property type="entry name" value="CM_II_prokaryot"/>
</dbReference>
<feature type="domain" description="Chorismate mutase" evidence="2">
    <location>
        <begin position="12"/>
        <end position="106"/>
    </location>
</feature>
<dbReference type="EMBL" id="JACIIX010000001">
    <property type="protein sequence ID" value="MBB6209030.1"/>
    <property type="molecule type" value="Genomic_DNA"/>
</dbReference>
<dbReference type="Pfam" id="PF01817">
    <property type="entry name" value="CM_2"/>
    <property type="match status" value="1"/>
</dbReference>
<dbReference type="AlphaFoldDB" id="A0A7W9ZD33"/>
<accession>A0A7W9ZD33</accession>
<protein>
    <recommendedName>
        <fullName evidence="1">chorismate mutase</fullName>
        <ecNumber evidence="1">5.4.99.5</ecNumber>
    </recommendedName>
</protein>
<gene>
    <name evidence="3" type="ORF">FHS48_000411</name>
</gene>
<dbReference type="GO" id="GO:0004106">
    <property type="term" value="F:chorismate mutase activity"/>
    <property type="evidence" value="ECO:0007669"/>
    <property type="project" value="UniProtKB-EC"/>
</dbReference>
<evidence type="ECO:0000313" key="4">
    <source>
        <dbReference type="Proteomes" id="UP000544872"/>
    </source>
</evidence>
<dbReference type="InterPro" id="IPR036263">
    <property type="entry name" value="Chorismate_II_sf"/>
</dbReference>
<keyword evidence="4" id="KW-1185">Reference proteome</keyword>
<dbReference type="Gene3D" id="1.20.59.10">
    <property type="entry name" value="Chorismate mutase"/>
    <property type="match status" value="1"/>
</dbReference>
<comment type="caution">
    <text evidence="3">The sequence shown here is derived from an EMBL/GenBank/DDBJ whole genome shotgun (WGS) entry which is preliminary data.</text>
</comment>